<name>T1FCQ1_HELRO</name>
<dbReference type="EnsemblMetazoa" id="HelroT178090">
    <property type="protein sequence ID" value="HelroP178090"/>
    <property type="gene ID" value="HelroG178090"/>
</dbReference>
<keyword evidence="1" id="KW-0732">Signal</keyword>
<dbReference type="GeneID" id="20206600"/>
<dbReference type="InParanoid" id="T1FCQ1"/>
<dbReference type="CTD" id="20206600"/>
<dbReference type="EMBL" id="AMQM01006295">
    <property type="status" value="NOT_ANNOTATED_CDS"/>
    <property type="molecule type" value="Genomic_DNA"/>
</dbReference>
<dbReference type="AlphaFoldDB" id="T1FCQ1"/>
<evidence type="ECO:0000313" key="3">
    <source>
        <dbReference type="EnsemblMetazoa" id="HelroP178090"/>
    </source>
</evidence>
<reference evidence="4" key="1">
    <citation type="submission" date="2012-12" db="EMBL/GenBank/DDBJ databases">
        <authorList>
            <person name="Hellsten U."/>
            <person name="Grimwood J."/>
            <person name="Chapman J.A."/>
            <person name="Shapiro H."/>
            <person name="Aerts A."/>
            <person name="Otillar R.P."/>
            <person name="Terry A.Y."/>
            <person name="Boore J.L."/>
            <person name="Simakov O."/>
            <person name="Marletaz F."/>
            <person name="Cho S.-J."/>
            <person name="Edsinger-Gonzales E."/>
            <person name="Havlak P."/>
            <person name="Kuo D.-H."/>
            <person name="Larsson T."/>
            <person name="Lv J."/>
            <person name="Arendt D."/>
            <person name="Savage R."/>
            <person name="Osoegawa K."/>
            <person name="de Jong P."/>
            <person name="Lindberg D.R."/>
            <person name="Seaver E.C."/>
            <person name="Weisblat D.A."/>
            <person name="Putnam N.H."/>
            <person name="Grigoriev I.V."/>
            <person name="Rokhsar D.S."/>
        </authorList>
    </citation>
    <scope>NUCLEOTIDE SEQUENCE</scope>
</reference>
<dbReference type="Proteomes" id="UP000015101">
    <property type="component" value="Unassembled WGS sequence"/>
</dbReference>
<gene>
    <name evidence="3" type="primary">20206600</name>
    <name evidence="2" type="ORF">HELRODRAFT_178090</name>
</gene>
<dbReference type="EMBL" id="KB097379">
    <property type="protein sequence ID" value="ESN97306.1"/>
    <property type="molecule type" value="Genomic_DNA"/>
</dbReference>
<reference evidence="3" key="3">
    <citation type="submission" date="2015-06" db="UniProtKB">
        <authorList>
            <consortium name="EnsemblMetazoa"/>
        </authorList>
    </citation>
    <scope>IDENTIFICATION</scope>
</reference>
<evidence type="ECO:0008006" key="5">
    <source>
        <dbReference type="Google" id="ProtNLM"/>
    </source>
</evidence>
<sequence>MELIRAIILLSKIFIASSKSCSPCENNYCTIEDCHVSSNLLTQAEEYQMVLIRKLNFETVPHTFFDNVMILRLTFLFVKTSAPIPENLFANINRLDVLAIKHSDELYNMMWTNVRFMEPLADKLVTLVLTDHLPPGSNVKMFENFIRLETVIIKKQLETMAFLKYMKVVKNLEFKSCSHALGQIQLSNLHNSVEKIKIISTTGLNLSSTFFQLFKNLKEISIINCNGTIGNEYNLDTLMKFQVQHSKDIARQLVALKNKLLIEQSVRGEGGMTTFNLQVEESDVDPGQEHENVFYNDVALADGRLSERSLLDPGESDLDLDLEYDTDISSNLEEELITGKKVSPKILFFTVETTSSNQLIAKCGSLGDPAVDVVLIFPDERSKIYRRTHMSFIYVARHVENFVHMKNVTGVYQCFAFNSFGTTNFEKVHFAEVIKIRSKVTSILPPTLILTVCSVLVSANAFFNKFVSDG</sequence>
<keyword evidence="4" id="KW-1185">Reference proteome</keyword>
<dbReference type="KEGG" id="hro:HELRODRAFT_178090"/>
<proteinExistence type="predicted"/>
<feature type="chain" id="PRO_5010980541" description="Ig-like domain-containing protein" evidence="1">
    <location>
        <begin position="19"/>
        <end position="470"/>
    </location>
</feature>
<evidence type="ECO:0000313" key="2">
    <source>
        <dbReference type="EMBL" id="ESN97306.1"/>
    </source>
</evidence>
<reference evidence="2 4" key="2">
    <citation type="journal article" date="2013" name="Nature">
        <title>Insights into bilaterian evolution from three spiralian genomes.</title>
        <authorList>
            <person name="Simakov O."/>
            <person name="Marletaz F."/>
            <person name="Cho S.J."/>
            <person name="Edsinger-Gonzales E."/>
            <person name="Havlak P."/>
            <person name="Hellsten U."/>
            <person name="Kuo D.H."/>
            <person name="Larsson T."/>
            <person name="Lv J."/>
            <person name="Arendt D."/>
            <person name="Savage R."/>
            <person name="Osoegawa K."/>
            <person name="de Jong P."/>
            <person name="Grimwood J."/>
            <person name="Chapman J.A."/>
            <person name="Shapiro H."/>
            <person name="Aerts A."/>
            <person name="Otillar R.P."/>
            <person name="Terry A.Y."/>
            <person name="Boore J.L."/>
            <person name="Grigoriev I.V."/>
            <person name="Lindberg D.R."/>
            <person name="Seaver E.C."/>
            <person name="Weisblat D.A."/>
            <person name="Putnam N.H."/>
            <person name="Rokhsar D.S."/>
        </authorList>
    </citation>
    <scope>NUCLEOTIDE SEQUENCE</scope>
</reference>
<protein>
    <recommendedName>
        <fullName evidence="5">Ig-like domain-containing protein</fullName>
    </recommendedName>
</protein>
<evidence type="ECO:0000256" key="1">
    <source>
        <dbReference type="SAM" id="SignalP"/>
    </source>
</evidence>
<organism evidence="3 4">
    <name type="scientific">Helobdella robusta</name>
    <name type="common">Californian leech</name>
    <dbReference type="NCBI Taxonomy" id="6412"/>
    <lineage>
        <taxon>Eukaryota</taxon>
        <taxon>Metazoa</taxon>
        <taxon>Spiralia</taxon>
        <taxon>Lophotrochozoa</taxon>
        <taxon>Annelida</taxon>
        <taxon>Clitellata</taxon>
        <taxon>Hirudinea</taxon>
        <taxon>Rhynchobdellida</taxon>
        <taxon>Glossiphoniidae</taxon>
        <taxon>Helobdella</taxon>
    </lineage>
</organism>
<accession>T1FCQ1</accession>
<dbReference type="HOGENOM" id="CLU_581770_0_0_1"/>
<evidence type="ECO:0000313" key="4">
    <source>
        <dbReference type="Proteomes" id="UP000015101"/>
    </source>
</evidence>
<feature type="signal peptide" evidence="1">
    <location>
        <begin position="1"/>
        <end position="18"/>
    </location>
</feature>
<dbReference type="RefSeq" id="XP_009024484.1">
    <property type="nucleotide sequence ID" value="XM_009026236.1"/>
</dbReference>